<name>D2Q3B2_KRIFD</name>
<dbReference type="Proteomes" id="UP000007967">
    <property type="component" value="Chromosome"/>
</dbReference>
<dbReference type="STRING" id="479435.Kfla_5019"/>
<dbReference type="HOGENOM" id="CLU_1228600_0_0_11"/>
<sequence>MTWIKLFGPDHRKPRAVDGLPVLSVGSHRTADHGACFMEYASYLAGAPWSDHPDCTHPLLALVAREVNDETSAAGRPLLAPLIPSVIGTAATDLRIAPALVARCLPLVAPHVSAQYARILVAAVEQADRTLAALRDDEAAGVTGDGTGVAAYETTAALALAGSVRAVTDFRHPHPDPLLRRLLVEAIAVCRSFPSVPAGDRPTAAEVSRAASAC</sequence>
<accession>D2Q3B2</accession>
<evidence type="ECO:0000313" key="1">
    <source>
        <dbReference type="EMBL" id="ADB34035.1"/>
    </source>
</evidence>
<reference evidence="1 2" key="2">
    <citation type="journal article" date="2010" name="Stand. Genomic Sci.">
        <title>Complete genome sequence of Kribbella flavida type strain (IFO 14399).</title>
        <authorList>
            <person name="Pukall R."/>
            <person name="Lapidus A."/>
            <person name="Glavina Del Rio T."/>
            <person name="Copeland A."/>
            <person name="Tice H."/>
            <person name="Cheng J.-F."/>
            <person name="Lucas S."/>
            <person name="Chen F."/>
            <person name="Nolan M."/>
            <person name="LaButti K."/>
            <person name="Pati A."/>
            <person name="Ivanova N."/>
            <person name="Mavrommatis K."/>
            <person name="Mikhailova N."/>
            <person name="Pitluck S."/>
            <person name="Bruce D."/>
            <person name="Goodwin L."/>
            <person name="Land M."/>
            <person name="Hauser L."/>
            <person name="Chang Y.-J."/>
            <person name="Jeffries C.D."/>
            <person name="Chen A."/>
            <person name="Palaniappan K."/>
            <person name="Chain P."/>
            <person name="Rohde M."/>
            <person name="Goeker M."/>
            <person name="Bristow J."/>
            <person name="Eisen J.A."/>
            <person name="Markowitz V."/>
            <person name="Hugenholtz P."/>
            <person name="Kyrpides N.C."/>
            <person name="Klenk H.-P."/>
            <person name="Brettin T."/>
        </authorList>
    </citation>
    <scope>NUCLEOTIDE SEQUENCE [LARGE SCALE GENOMIC DNA]</scope>
    <source>
        <strain evidence="2">DSM 17836 / JCM 10339 / NBRC 14399</strain>
    </source>
</reference>
<proteinExistence type="predicted"/>
<dbReference type="KEGG" id="kfl:Kfla_5019"/>
<dbReference type="RefSeq" id="WP_012922589.1">
    <property type="nucleotide sequence ID" value="NC_013729.1"/>
</dbReference>
<dbReference type="OrthoDB" id="7264945at2"/>
<keyword evidence="2" id="KW-1185">Reference proteome</keyword>
<dbReference type="eggNOG" id="ENOG5030BAT">
    <property type="taxonomic scope" value="Bacteria"/>
</dbReference>
<protein>
    <submittedName>
        <fullName evidence="1">Uncharacterized protein</fullName>
    </submittedName>
</protein>
<dbReference type="AlphaFoldDB" id="D2Q3B2"/>
<evidence type="ECO:0000313" key="2">
    <source>
        <dbReference type="Proteomes" id="UP000007967"/>
    </source>
</evidence>
<reference evidence="2" key="1">
    <citation type="submission" date="2009-09" db="EMBL/GenBank/DDBJ databases">
        <title>The complete genome of Kribbella flavida DSM 17836.</title>
        <authorList>
            <consortium name="US DOE Joint Genome Institute (JGI-PGF)"/>
            <person name="Lucas S."/>
            <person name="Copeland A."/>
            <person name="Lapidus A."/>
            <person name="Glavina del Rio T."/>
            <person name="Dalin E."/>
            <person name="Tice H."/>
            <person name="Bruce D."/>
            <person name="Goodwin L."/>
            <person name="Pitluck S."/>
            <person name="Kyrpides N."/>
            <person name="Mavromatis K."/>
            <person name="Ivanova N."/>
            <person name="Saunders E."/>
            <person name="Brettin T."/>
            <person name="Detter J.C."/>
            <person name="Han C."/>
            <person name="Larimer F."/>
            <person name="Land M."/>
            <person name="Hauser L."/>
            <person name="Markowitz V."/>
            <person name="Cheng J.-F."/>
            <person name="Hugenholtz P."/>
            <person name="Woyke T."/>
            <person name="Wu D."/>
            <person name="Pukall R."/>
            <person name="Klenk H.-P."/>
            <person name="Eisen J.A."/>
        </authorList>
    </citation>
    <scope>NUCLEOTIDE SEQUENCE [LARGE SCALE GENOMIC DNA]</scope>
    <source>
        <strain evidence="2">DSM 17836 / JCM 10339 / NBRC 14399</strain>
    </source>
</reference>
<dbReference type="EMBL" id="CP001736">
    <property type="protein sequence ID" value="ADB34035.1"/>
    <property type="molecule type" value="Genomic_DNA"/>
</dbReference>
<organism evidence="1 2">
    <name type="scientific">Kribbella flavida (strain DSM 17836 / JCM 10339 / NBRC 14399)</name>
    <dbReference type="NCBI Taxonomy" id="479435"/>
    <lineage>
        <taxon>Bacteria</taxon>
        <taxon>Bacillati</taxon>
        <taxon>Actinomycetota</taxon>
        <taxon>Actinomycetes</taxon>
        <taxon>Propionibacteriales</taxon>
        <taxon>Kribbellaceae</taxon>
        <taxon>Kribbella</taxon>
    </lineage>
</organism>
<gene>
    <name evidence="1" type="ordered locus">Kfla_5019</name>
</gene>